<name>A0A4Q7N3V5_9BACT</name>
<reference evidence="2 3" key="1">
    <citation type="submission" date="2019-02" db="EMBL/GenBank/DDBJ databases">
        <title>Genomic Encyclopedia of Type Strains, Phase IV (KMG-IV): sequencing the most valuable type-strain genomes for metagenomic binning, comparative biology and taxonomic classification.</title>
        <authorList>
            <person name="Goeker M."/>
        </authorList>
    </citation>
    <scope>NUCLEOTIDE SEQUENCE [LARGE SCALE GENOMIC DNA]</scope>
    <source>
        <strain evidence="2 3">DSM 18116</strain>
    </source>
</reference>
<dbReference type="RefSeq" id="WP_130540011.1">
    <property type="nucleotide sequence ID" value="NZ_CP042431.1"/>
</dbReference>
<organism evidence="2 3">
    <name type="scientific">Pseudobacter ginsenosidimutans</name>
    <dbReference type="NCBI Taxonomy" id="661488"/>
    <lineage>
        <taxon>Bacteria</taxon>
        <taxon>Pseudomonadati</taxon>
        <taxon>Bacteroidota</taxon>
        <taxon>Chitinophagia</taxon>
        <taxon>Chitinophagales</taxon>
        <taxon>Chitinophagaceae</taxon>
        <taxon>Pseudobacter</taxon>
    </lineage>
</organism>
<comment type="caution">
    <text evidence="2">The sequence shown here is derived from an EMBL/GenBank/DDBJ whole genome shotgun (WGS) entry which is preliminary data.</text>
</comment>
<proteinExistence type="predicted"/>
<feature type="signal peptide" evidence="1">
    <location>
        <begin position="1"/>
        <end position="21"/>
    </location>
</feature>
<evidence type="ECO:0000313" key="2">
    <source>
        <dbReference type="EMBL" id="RZS75662.1"/>
    </source>
</evidence>
<gene>
    <name evidence="2" type="ORF">EV199_1534</name>
</gene>
<keyword evidence="3" id="KW-1185">Reference proteome</keyword>
<dbReference type="Proteomes" id="UP000293874">
    <property type="component" value="Unassembled WGS sequence"/>
</dbReference>
<dbReference type="OrthoDB" id="767251at2"/>
<sequence>MKIKKALASVISFITFTCATAQVNVQSSKIIYSKDSATWTMEFTVEKGFYVLAPDNIDDGTGFPMKITWTSIPDHLRLVNSVVWPLSNYHGQSSVFTEGDYSVKQVFVITKKKRKSPGMLEGKIHFQGCLEDRCFPPDEALFKTNL</sequence>
<dbReference type="EMBL" id="SGXA01000001">
    <property type="protein sequence ID" value="RZS75662.1"/>
    <property type="molecule type" value="Genomic_DNA"/>
</dbReference>
<evidence type="ECO:0000313" key="3">
    <source>
        <dbReference type="Proteomes" id="UP000293874"/>
    </source>
</evidence>
<feature type="chain" id="PRO_5020222388" description="Disulfide bond corrector protein DsbC" evidence="1">
    <location>
        <begin position="22"/>
        <end position="146"/>
    </location>
</feature>
<accession>A0A4Q7N3V5</accession>
<protein>
    <recommendedName>
        <fullName evidence="4">Disulfide bond corrector protein DsbC</fullName>
    </recommendedName>
</protein>
<evidence type="ECO:0000256" key="1">
    <source>
        <dbReference type="SAM" id="SignalP"/>
    </source>
</evidence>
<keyword evidence="1" id="KW-0732">Signal</keyword>
<evidence type="ECO:0008006" key="4">
    <source>
        <dbReference type="Google" id="ProtNLM"/>
    </source>
</evidence>
<dbReference type="AlphaFoldDB" id="A0A4Q7N3V5"/>